<keyword evidence="10" id="KW-0539">Nucleus</keyword>
<dbReference type="InterPro" id="IPR036236">
    <property type="entry name" value="Znf_C2H2_sf"/>
</dbReference>
<keyword evidence="6" id="KW-0862">Zinc</keyword>
<evidence type="ECO:0000259" key="13">
    <source>
        <dbReference type="PROSITE" id="PS50157"/>
    </source>
</evidence>
<proteinExistence type="inferred from homology"/>
<dbReference type="Proteomes" id="UP000285860">
    <property type="component" value="Unassembled WGS sequence"/>
</dbReference>
<dbReference type="AlphaFoldDB" id="A0A420PJ99"/>
<keyword evidence="5 11" id="KW-0863">Zinc-finger</keyword>
<keyword evidence="3" id="KW-0479">Metal-binding</keyword>
<accession>A0A420PJ99</accession>
<evidence type="ECO:0000256" key="2">
    <source>
        <dbReference type="ARBA" id="ARBA00006991"/>
    </source>
</evidence>
<evidence type="ECO:0000313" key="14">
    <source>
        <dbReference type="EMBL" id="RKK92610.1"/>
    </source>
</evidence>
<keyword evidence="9" id="KW-0804">Transcription</keyword>
<reference evidence="14 15" key="1">
    <citation type="journal article" date="2018" name="Sci. Rep.">
        <title>Characterisation of pathogen-specific regions and novel effector candidates in Fusarium oxysporum f. sp. cepae.</title>
        <authorList>
            <person name="Armitage A.D."/>
            <person name="Taylor A."/>
            <person name="Sobczyk M.K."/>
            <person name="Baxter L."/>
            <person name="Greenfield B.P."/>
            <person name="Bates H.J."/>
            <person name="Wilson F."/>
            <person name="Jackson A.C."/>
            <person name="Ott S."/>
            <person name="Harrison R.J."/>
            <person name="Clarkson J.P."/>
        </authorList>
    </citation>
    <scope>NUCLEOTIDE SEQUENCE [LARGE SCALE GENOMIC DNA]</scope>
    <source>
        <strain evidence="14 15">Fo_A28</strain>
    </source>
</reference>
<dbReference type="SMART" id="SM00355">
    <property type="entry name" value="ZnF_C2H2"/>
    <property type="match status" value="3"/>
</dbReference>
<protein>
    <recommendedName>
        <fullName evidence="13">C2H2-type domain-containing protein</fullName>
    </recommendedName>
</protein>
<evidence type="ECO:0000313" key="15">
    <source>
        <dbReference type="Proteomes" id="UP000285860"/>
    </source>
</evidence>
<keyword evidence="4" id="KW-0677">Repeat</keyword>
<feature type="region of interest" description="Disordered" evidence="12">
    <location>
        <begin position="195"/>
        <end position="222"/>
    </location>
</feature>
<organism evidence="14 15">
    <name type="scientific">Fusarium oxysporum</name>
    <name type="common">Fusarium vascular wilt</name>
    <dbReference type="NCBI Taxonomy" id="5507"/>
    <lineage>
        <taxon>Eukaryota</taxon>
        <taxon>Fungi</taxon>
        <taxon>Dikarya</taxon>
        <taxon>Ascomycota</taxon>
        <taxon>Pezizomycotina</taxon>
        <taxon>Sordariomycetes</taxon>
        <taxon>Hypocreomycetidae</taxon>
        <taxon>Hypocreales</taxon>
        <taxon>Nectriaceae</taxon>
        <taxon>Fusarium</taxon>
        <taxon>Fusarium oxysporum species complex</taxon>
    </lineage>
</organism>
<feature type="domain" description="C2H2-type" evidence="13">
    <location>
        <begin position="297"/>
        <end position="322"/>
    </location>
</feature>
<feature type="region of interest" description="Disordered" evidence="12">
    <location>
        <begin position="83"/>
        <end position="167"/>
    </location>
</feature>
<evidence type="ECO:0000256" key="4">
    <source>
        <dbReference type="ARBA" id="ARBA00022737"/>
    </source>
</evidence>
<evidence type="ECO:0000256" key="8">
    <source>
        <dbReference type="ARBA" id="ARBA00023125"/>
    </source>
</evidence>
<dbReference type="GO" id="GO:0008270">
    <property type="term" value="F:zinc ion binding"/>
    <property type="evidence" value="ECO:0007669"/>
    <property type="project" value="UniProtKB-KW"/>
</dbReference>
<comment type="subcellular location">
    <subcellularLocation>
        <location evidence="1">Nucleus</location>
    </subcellularLocation>
</comment>
<feature type="compositionally biased region" description="Basic and acidic residues" evidence="12">
    <location>
        <begin position="99"/>
        <end position="114"/>
    </location>
</feature>
<dbReference type="FunFam" id="3.30.160.60:FF:002157">
    <property type="entry name" value="Transcription factor"/>
    <property type="match status" value="1"/>
</dbReference>
<dbReference type="SUPFAM" id="SSF57667">
    <property type="entry name" value="beta-beta-alpha zinc fingers"/>
    <property type="match status" value="2"/>
</dbReference>
<dbReference type="VEuPathDB" id="FungiDB:FOMG_05581"/>
<dbReference type="GO" id="GO:0000978">
    <property type="term" value="F:RNA polymerase II cis-regulatory region sequence-specific DNA binding"/>
    <property type="evidence" value="ECO:0007669"/>
    <property type="project" value="UniProtKB-ARBA"/>
</dbReference>
<dbReference type="FunFam" id="3.30.160.60:FF:000072">
    <property type="entry name" value="zinc finger protein 143 isoform X1"/>
    <property type="match status" value="1"/>
</dbReference>
<gene>
    <name evidence="14" type="ORF">BFJ68_g15840</name>
</gene>
<dbReference type="Gene3D" id="3.30.160.60">
    <property type="entry name" value="Classic Zinc Finger"/>
    <property type="match status" value="3"/>
</dbReference>
<dbReference type="GO" id="GO:0005634">
    <property type="term" value="C:nucleus"/>
    <property type="evidence" value="ECO:0007669"/>
    <property type="project" value="UniProtKB-SubCell"/>
</dbReference>
<evidence type="ECO:0000256" key="6">
    <source>
        <dbReference type="ARBA" id="ARBA00022833"/>
    </source>
</evidence>
<dbReference type="VEuPathDB" id="FungiDB:HZS61_009486"/>
<feature type="domain" description="C2H2-type" evidence="13">
    <location>
        <begin position="227"/>
        <end position="256"/>
    </location>
</feature>
<dbReference type="VEuPathDB" id="FungiDB:FOIG_02817"/>
<evidence type="ECO:0000256" key="5">
    <source>
        <dbReference type="ARBA" id="ARBA00022771"/>
    </source>
</evidence>
<dbReference type="FunFam" id="3.30.160.60:FF:000260">
    <property type="entry name" value="Spalt-like transcription factor 1"/>
    <property type="match status" value="1"/>
</dbReference>
<evidence type="ECO:0000256" key="3">
    <source>
        <dbReference type="ARBA" id="ARBA00022723"/>
    </source>
</evidence>
<comment type="caution">
    <text evidence="14">The sequence shown here is derived from an EMBL/GenBank/DDBJ whole genome shotgun (WGS) entry which is preliminary data.</text>
</comment>
<keyword evidence="8" id="KW-0238">DNA-binding</keyword>
<evidence type="ECO:0000256" key="1">
    <source>
        <dbReference type="ARBA" id="ARBA00004123"/>
    </source>
</evidence>
<feature type="compositionally biased region" description="Polar residues" evidence="12">
    <location>
        <begin position="135"/>
        <end position="167"/>
    </location>
</feature>
<dbReference type="VEuPathDB" id="FungiDB:FOC4_g10011079"/>
<evidence type="ECO:0000256" key="7">
    <source>
        <dbReference type="ARBA" id="ARBA00023015"/>
    </source>
</evidence>
<dbReference type="PANTHER" id="PTHR24393">
    <property type="entry name" value="ZINC FINGER PROTEIN"/>
    <property type="match status" value="1"/>
</dbReference>
<dbReference type="EMBL" id="MRCY01000188">
    <property type="protein sequence ID" value="RKK92610.1"/>
    <property type="molecule type" value="Genomic_DNA"/>
</dbReference>
<dbReference type="Pfam" id="PF00096">
    <property type="entry name" value="zf-C2H2"/>
    <property type="match status" value="2"/>
</dbReference>
<dbReference type="PANTHER" id="PTHR24393:SF15">
    <property type="entry name" value="IP01243P-RELATED"/>
    <property type="match status" value="1"/>
</dbReference>
<keyword evidence="7" id="KW-0805">Transcription regulation</keyword>
<dbReference type="VEuPathDB" id="FungiDB:FOC1_g10001254"/>
<evidence type="ECO:0000256" key="10">
    <source>
        <dbReference type="ARBA" id="ARBA00023242"/>
    </source>
</evidence>
<dbReference type="PROSITE" id="PS00028">
    <property type="entry name" value="ZINC_FINGER_C2H2_1"/>
    <property type="match status" value="3"/>
</dbReference>
<dbReference type="InterPro" id="IPR013087">
    <property type="entry name" value="Znf_C2H2_type"/>
</dbReference>
<dbReference type="VEuPathDB" id="FungiDB:FOZG_05741"/>
<dbReference type="GO" id="GO:0001228">
    <property type="term" value="F:DNA-binding transcription activator activity, RNA polymerase II-specific"/>
    <property type="evidence" value="ECO:0007669"/>
    <property type="project" value="TreeGrafter"/>
</dbReference>
<comment type="similarity">
    <text evidence="2">Belongs to the krueppel C2H2-type zinc-finger protein family.</text>
</comment>
<evidence type="ECO:0000256" key="12">
    <source>
        <dbReference type="SAM" id="MobiDB-lite"/>
    </source>
</evidence>
<evidence type="ECO:0000256" key="9">
    <source>
        <dbReference type="ARBA" id="ARBA00023163"/>
    </source>
</evidence>
<sequence>MALTAQSSDAPNWGRWSQQLPGDYTMMASPHMLPFDSRATTTGPLQRPVMAPYMVQPPYSSGPVNSLTAPHYQVPNPYQFGGYQGPPTPPHHSTPFKMEYNDRRPMGHDNDHGRMPSYSREMKYTYAEQAPSPARSDSQASTVRSSGTNPSMGSKTITSNETLNPGDQINFETEVDELMKAIQRKVDLQVDTVQQPLTPGMSPVSEASFESQGTPGPMDSKTARKRYRCDGPNCQKSFTQKTHLDIHRRTHTGIKPYTHRRRHTGERPFACDKCDRHFAQRGNLRAHLQTHQGLKPFICILDDCNKTFSQLGNMKTHQNNFHKKTLKKLTMKFANIIASGEEVSEADRELFEYFAAHYKNSNKGIKGRGKARTVADRKAKTTQSPPANTMTAVPQYPLPQIAPTPVTPHGLPVSGSLASYSVTRGQPGPINHMSRQTHTGGYEVYDIQGHHHIQPPNNNGMLYETGSTREMGYHGRMY</sequence>
<dbReference type="VEuPathDB" id="FungiDB:FOXG_01564"/>
<feature type="domain" description="C2H2-type" evidence="13">
    <location>
        <begin position="269"/>
        <end position="296"/>
    </location>
</feature>
<name>A0A420PJ99_FUSOX</name>
<evidence type="ECO:0000256" key="11">
    <source>
        <dbReference type="PROSITE-ProRule" id="PRU00042"/>
    </source>
</evidence>
<dbReference type="PROSITE" id="PS50157">
    <property type="entry name" value="ZINC_FINGER_C2H2_2"/>
    <property type="match status" value="3"/>
</dbReference>